<dbReference type="InterPro" id="IPR036390">
    <property type="entry name" value="WH_DNA-bd_sf"/>
</dbReference>
<evidence type="ECO:0000259" key="5">
    <source>
        <dbReference type="PROSITE" id="PS50931"/>
    </source>
</evidence>
<dbReference type="PANTHER" id="PTHR30126:SF77">
    <property type="entry name" value="TRANSCRIPTIONAL REGULATORY PROTEIN"/>
    <property type="match status" value="1"/>
</dbReference>
<dbReference type="SUPFAM" id="SSF46785">
    <property type="entry name" value="Winged helix' DNA-binding domain"/>
    <property type="match status" value="1"/>
</dbReference>
<dbReference type="Pfam" id="PF03466">
    <property type="entry name" value="LysR_substrate"/>
    <property type="match status" value="1"/>
</dbReference>
<feature type="domain" description="HTH lysR-type" evidence="5">
    <location>
        <begin position="2"/>
        <end position="59"/>
    </location>
</feature>
<dbReference type="InterPro" id="IPR036388">
    <property type="entry name" value="WH-like_DNA-bd_sf"/>
</dbReference>
<organism evidence="6 7">
    <name type="scientific">Pseudomonas taiwanensis</name>
    <dbReference type="NCBI Taxonomy" id="470150"/>
    <lineage>
        <taxon>Bacteria</taxon>
        <taxon>Pseudomonadati</taxon>
        <taxon>Pseudomonadota</taxon>
        <taxon>Gammaproteobacteria</taxon>
        <taxon>Pseudomonadales</taxon>
        <taxon>Pseudomonadaceae</taxon>
        <taxon>Pseudomonas</taxon>
    </lineage>
</organism>
<evidence type="ECO:0000313" key="7">
    <source>
        <dbReference type="Proteomes" id="UP000628086"/>
    </source>
</evidence>
<keyword evidence="2" id="KW-0805">Transcription regulation</keyword>
<dbReference type="EMBL" id="JABWRS010000005">
    <property type="protein sequence ID" value="MBC3475790.1"/>
    <property type="molecule type" value="Genomic_DNA"/>
</dbReference>
<comment type="caution">
    <text evidence="6">The sequence shown here is derived from an EMBL/GenBank/DDBJ whole genome shotgun (WGS) entry which is preliminary data.</text>
</comment>
<evidence type="ECO:0000256" key="1">
    <source>
        <dbReference type="ARBA" id="ARBA00009437"/>
    </source>
</evidence>
<gene>
    <name evidence="6" type="ORF">HU747_09270</name>
</gene>
<dbReference type="PANTHER" id="PTHR30126">
    <property type="entry name" value="HTH-TYPE TRANSCRIPTIONAL REGULATOR"/>
    <property type="match status" value="1"/>
</dbReference>
<comment type="similarity">
    <text evidence="1">Belongs to the LysR transcriptional regulatory family.</text>
</comment>
<dbReference type="PRINTS" id="PR00039">
    <property type="entry name" value="HTHLYSR"/>
</dbReference>
<dbReference type="Pfam" id="PF00126">
    <property type="entry name" value="HTH_1"/>
    <property type="match status" value="1"/>
</dbReference>
<accession>A0ABR6V6A8</accession>
<dbReference type="SUPFAM" id="SSF53850">
    <property type="entry name" value="Periplasmic binding protein-like II"/>
    <property type="match status" value="1"/>
</dbReference>
<keyword evidence="4" id="KW-0804">Transcription</keyword>
<name>A0ABR6V6A8_9PSED</name>
<evidence type="ECO:0000256" key="3">
    <source>
        <dbReference type="ARBA" id="ARBA00023125"/>
    </source>
</evidence>
<dbReference type="Gene3D" id="1.10.10.10">
    <property type="entry name" value="Winged helix-like DNA-binding domain superfamily/Winged helix DNA-binding domain"/>
    <property type="match status" value="1"/>
</dbReference>
<dbReference type="Gene3D" id="3.40.190.10">
    <property type="entry name" value="Periplasmic binding protein-like II"/>
    <property type="match status" value="2"/>
</dbReference>
<evidence type="ECO:0000313" key="6">
    <source>
        <dbReference type="EMBL" id="MBC3475790.1"/>
    </source>
</evidence>
<reference evidence="6 7" key="1">
    <citation type="journal article" date="2020" name="Microorganisms">
        <title>Reliable Identification of Environmental Pseudomonas Isolates Using the rpoD Gene.</title>
        <authorList>
            <consortium name="The Broad Institute Genome Sequencing Platform"/>
            <person name="Girard L."/>
            <person name="Lood C."/>
            <person name="Rokni-Zadeh H."/>
            <person name="van Noort V."/>
            <person name="Lavigne R."/>
            <person name="De Mot R."/>
        </authorList>
    </citation>
    <scope>NUCLEOTIDE SEQUENCE [LARGE SCALE GENOMIC DNA]</scope>
    <source>
        <strain evidence="6 7">RW7P2</strain>
    </source>
</reference>
<dbReference type="RefSeq" id="WP_186598558.1">
    <property type="nucleotide sequence ID" value="NZ_JABWRS010000005.1"/>
</dbReference>
<dbReference type="Proteomes" id="UP000628086">
    <property type="component" value="Unassembled WGS sequence"/>
</dbReference>
<protein>
    <submittedName>
        <fullName evidence="6">LysR family transcriptional regulator</fullName>
    </submittedName>
</protein>
<keyword evidence="3" id="KW-0238">DNA-binding</keyword>
<proteinExistence type="inferred from homology"/>
<dbReference type="PROSITE" id="PS50931">
    <property type="entry name" value="HTH_LYSR"/>
    <property type="match status" value="1"/>
</dbReference>
<dbReference type="InterPro" id="IPR005119">
    <property type="entry name" value="LysR_subst-bd"/>
</dbReference>
<dbReference type="CDD" id="cd05466">
    <property type="entry name" value="PBP2_LTTR_substrate"/>
    <property type="match status" value="1"/>
</dbReference>
<sequence>MITFKQIEAIYWVARLGSFEAAADFLNTTQSAVSKRVQDLESRYGQPLFDRSRRSSQLTPLGEQIVSLALPLLDQRDAILQRLESPATLRRKLRLGVTELTALTWLPDLVRGIKATYPLVEIIPVVDLSVTLHDRLQSNSIDLIIVPDIFDDNRYTTQPLGKVENVWMCAPSLAGEQKHFTLDELTGRMLIVQGVLSGMGKAYGQWFKAQGADLSRSIVCSNLLAQIGLAVSGLATAYLPKHCLGALQDRRLLVALEVTPPLPRVQYVAIHRSPATDIFMEGIVHIAQQSCDFTKFIIQDTLDELEPSTGGAP</sequence>
<evidence type="ECO:0000256" key="2">
    <source>
        <dbReference type="ARBA" id="ARBA00023015"/>
    </source>
</evidence>
<keyword evidence="7" id="KW-1185">Reference proteome</keyword>
<evidence type="ECO:0000256" key="4">
    <source>
        <dbReference type="ARBA" id="ARBA00023163"/>
    </source>
</evidence>
<dbReference type="InterPro" id="IPR000847">
    <property type="entry name" value="LysR_HTH_N"/>
</dbReference>